<gene>
    <name evidence="1" type="ORF">PanWU01x14_128670</name>
</gene>
<organism evidence="1 2">
    <name type="scientific">Parasponia andersonii</name>
    <name type="common">Sponia andersonii</name>
    <dbReference type="NCBI Taxonomy" id="3476"/>
    <lineage>
        <taxon>Eukaryota</taxon>
        <taxon>Viridiplantae</taxon>
        <taxon>Streptophyta</taxon>
        <taxon>Embryophyta</taxon>
        <taxon>Tracheophyta</taxon>
        <taxon>Spermatophyta</taxon>
        <taxon>Magnoliopsida</taxon>
        <taxon>eudicotyledons</taxon>
        <taxon>Gunneridae</taxon>
        <taxon>Pentapetalae</taxon>
        <taxon>rosids</taxon>
        <taxon>fabids</taxon>
        <taxon>Rosales</taxon>
        <taxon>Cannabaceae</taxon>
        <taxon>Parasponia</taxon>
    </lineage>
</organism>
<dbReference type="AlphaFoldDB" id="A0A2P5CS73"/>
<reference evidence="2" key="1">
    <citation type="submission" date="2016-06" db="EMBL/GenBank/DDBJ databases">
        <title>Parallel loss of symbiosis genes in relatives of nitrogen-fixing non-legume Parasponia.</title>
        <authorList>
            <person name="Van Velzen R."/>
            <person name="Holmer R."/>
            <person name="Bu F."/>
            <person name="Rutten L."/>
            <person name="Van Zeijl A."/>
            <person name="Liu W."/>
            <person name="Santuari L."/>
            <person name="Cao Q."/>
            <person name="Sharma T."/>
            <person name="Shen D."/>
            <person name="Roswanjaya Y."/>
            <person name="Wardhani T."/>
            <person name="Kalhor M.S."/>
            <person name="Jansen J."/>
            <person name="Van den Hoogen J."/>
            <person name="Gungor B."/>
            <person name="Hartog M."/>
            <person name="Hontelez J."/>
            <person name="Verver J."/>
            <person name="Yang W.-C."/>
            <person name="Schijlen E."/>
            <person name="Repin R."/>
            <person name="Schilthuizen M."/>
            <person name="Schranz E."/>
            <person name="Heidstra R."/>
            <person name="Miyata K."/>
            <person name="Fedorova E."/>
            <person name="Kohlen W."/>
            <person name="Bisseling T."/>
            <person name="Smit S."/>
            <person name="Geurts R."/>
        </authorList>
    </citation>
    <scope>NUCLEOTIDE SEQUENCE [LARGE SCALE GENOMIC DNA]</scope>
    <source>
        <strain evidence="2">cv. WU1-14</strain>
    </source>
</reference>
<evidence type="ECO:0000313" key="1">
    <source>
        <dbReference type="EMBL" id="PON63890.1"/>
    </source>
</evidence>
<sequence>MRNTLDELQILLCLHVQAKPSRAPRIVEVHWKRSPSVPWRWKPSWLQCIERISKMNFCVSHIFREGKTVTGSKNCGSTLVIPSCKLVE</sequence>
<accession>A0A2P5CS73</accession>
<dbReference type="EMBL" id="JXTB01000100">
    <property type="protein sequence ID" value="PON63890.1"/>
    <property type="molecule type" value="Genomic_DNA"/>
</dbReference>
<dbReference type="Proteomes" id="UP000237105">
    <property type="component" value="Unassembled WGS sequence"/>
</dbReference>
<name>A0A2P5CS73_PARAD</name>
<protein>
    <submittedName>
        <fullName evidence="1">Uncharacterized protein</fullName>
    </submittedName>
</protein>
<dbReference type="OrthoDB" id="1166390at2759"/>
<evidence type="ECO:0000313" key="2">
    <source>
        <dbReference type="Proteomes" id="UP000237105"/>
    </source>
</evidence>
<proteinExistence type="predicted"/>
<keyword evidence="2" id="KW-1185">Reference proteome</keyword>
<comment type="caution">
    <text evidence="1">The sequence shown here is derived from an EMBL/GenBank/DDBJ whole genome shotgun (WGS) entry which is preliminary data.</text>
</comment>
<feature type="non-terminal residue" evidence="1">
    <location>
        <position position="88"/>
    </location>
</feature>